<dbReference type="AlphaFoldDB" id="A0AAW1E8L9"/>
<comment type="caution">
    <text evidence="1">The sequence shown here is derived from an EMBL/GenBank/DDBJ whole genome shotgun (WGS) entry which is preliminary data.</text>
</comment>
<evidence type="ECO:0000313" key="1">
    <source>
        <dbReference type="EMBL" id="KAK9518477.1"/>
    </source>
</evidence>
<gene>
    <name evidence="1" type="ORF">VZT92_023783</name>
</gene>
<organism evidence="1 2">
    <name type="scientific">Zoarces viviparus</name>
    <name type="common">Viviparous eelpout</name>
    <name type="synonym">Blennius viviparus</name>
    <dbReference type="NCBI Taxonomy" id="48416"/>
    <lineage>
        <taxon>Eukaryota</taxon>
        <taxon>Metazoa</taxon>
        <taxon>Chordata</taxon>
        <taxon>Craniata</taxon>
        <taxon>Vertebrata</taxon>
        <taxon>Euteleostomi</taxon>
        <taxon>Actinopterygii</taxon>
        <taxon>Neopterygii</taxon>
        <taxon>Teleostei</taxon>
        <taxon>Neoteleostei</taxon>
        <taxon>Acanthomorphata</taxon>
        <taxon>Eupercaria</taxon>
        <taxon>Perciformes</taxon>
        <taxon>Cottioidei</taxon>
        <taxon>Zoarcales</taxon>
        <taxon>Zoarcidae</taxon>
        <taxon>Zoarcinae</taxon>
        <taxon>Zoarces</taxon>
    </lineage>
</organism>
<accession>A0AAW1E8L9</accession>
<reference evidence="1 2" key="1">
    <citation type="journal article" date="2024" name="Genome Biol. Evol.">
        <title>Chromosome-level genome assembly of the viviparous eelpout Zoarces viviparus.</title>
        <authorList>
            <person name="Fuhrmann N."/>
            <person name="Brasseur M.V."/>
            <person name="Bakowski C.E."/>
            <person name="Podsiadlowski L."/>
            <person name="Prost S."/>
            <person name="Krehenwinkel H."/>
            <person name="Mayer C."/>
        </authorList>
    </citation>
    <scope>NUCLEOTIDE SEQUENCE [LARGE SCALE GENOMIC DNA]</scope>
    <source>
        <strain evidence="1">NO-MEL_2022_Ind0_liver</strain>
    </source>
</reference>
<evidence type="ECO:0000313" key="2">
    <source>
        <dbReference type="Proteomes" id="UP001488805"/>
    </source>
</evidence>
<proteinExistence type="predicted"/>
<dbReference type="EMBL" id="JBCEZU010000538">
    <property type="protein sequence ID" value="KAK9518477.1"/>
    <property type="molecule type" value="Genomic_DNA"/>
</dbReference>
<sequence>MWQQFWVSAPARICSPFPSEKPINVRGCLNGKFHGQFGSRKCLRYSVLQNGKHTEQKKKSLHTVKESHESCL</sequence>
<dbReference type="Proteomes" id="UP001488805">
    <property type="component" value="Unassembled WGS sequence"/>
</dbReference>
<protein>
    <submittedName>
        <fullName evidence="1">Uncharacterized protein</fullName>
    </submittedName>
</protein>
<keyword evidence="2" id="KW-1185">Reference proteome</keyword>
<name>A0AAW1E8L9_ZOAVI</name>